<dbReference type="GeneID" id="106814463"/>
<dbReference type="InterPro" id="IPR005612">
    <property type="entry name" value="CCAAT-binding_factor"/>
</dbReference>
<dbReference type="RefSeq" id="XP_014674265.1">
    <property type="nucleotide sequence ID" value="XM_014818779.1"/>
</dbReference>
<dbReference type="PANTHER" id="PTHR12455">
    <property type="entry name" value="NUCLEOLAR COMPLEX PROTEIN 4"/>
    <property type="match status" value="1"/>
</dbReference>
<dbReference type="Proteomes" id="UP000695022">
    <property type="component" value="Unplaced"/>
</dbReference>
<comment type="similarity">
    <text evidence="1">Belongs to the CBF/MAK21 family.</text>
</comment>
<dbReference type="InterPro" id="IPR027193">
    <property type="entry name" value="Noc4"/>
</dbReference>
<dbReference type="Pfam" id="PF03914">
    <property type="entry name" value="CBF"/>
    <property type="match status" value="1"/>
</dbReference>
<name>A0ABM1EPZ4_PRICU</name>
<evidence type="ECO:0000256" key="1">
    <source>
        <dbReference type="ARBA" id="ARBA00007797"/>
    </source>
</evidence>
<keyword evidence="3" id="KW-1185">Reference proteome</keyword>
<evidence type="ECO:0000259" key="2">
    <source>
        <dbReference type="Pfam" id="PF03914"/>
    </source>
</evidence>
<feature type="domain" description="CCAAT-binding factor" evidence="2">
    <location>
        <begin position="140"/>
        <end position="225"/>
    </location>
</feature>
<proteinExistence type="inferred from homology"/>
<gene>
    <name evidence="4" type="primary">LOC106814463</name>
</gene>
<accession>A0ABM1EPZ4</accession>
<reference evidence="4" key="1">
    <citation type="submission" date="2025-08" db="UniProtKB">
        <authorList>
            <consortium name="RefSeq"/>
        </authorList>
    </citation>
    <scope>IDENTIFICATION</scope>
</reference>
<sequence>MRLHCLRQVSDSILKKRDQDEASEVYLSNAVGVLEQLHMKPPEGEEEEKFYAEHSEDTRKRMSLRECKKLFTRAWCDLLRFKLTPRIYKKVLTMMHEGILPFMTEPLLLADFLTHSYNIGGAISLLSLHGLFVLISKHNLSRLAVTAPAPAGVGILVTAVRRQPAHTTRQLSCCHRPVRLSQHGLCDDPYVMEETDLTRTHAIDSSLWEVKSLTAHWYPGVATAAANLLEKPLPATEWNIASDIETNNDDF</sequence>
<evidence type="ECO:0000313" key="4">
    <source>
        <dbReference type="RefSeq" id="XP_014674265.1"/>
    </source>
</evidence>
<evidence type="ECO:0000313" key="3">
    <source>
        <dbReference type="Proteomes" id="UP000695022"/>
    </source>
</evidence>
<dbReference type="PANTHER" id="PTHR12455:SF0">
    <property type="entry name" value="NUCLEOLAR COMPLEX PROTEIN 4 HOMOLOG"/>
    <property type="match status" value="1"/>
</dbReference>
<organism evidence="3 4">
    <name type="scientific">Priapulus caudatus</name>
    <name type="common">Priapulid worm</name>
    <dbReference type="NCBI Taxonomy" id="37621"/>
    <lineage>
        <taxon>Eukaryota</taxon>
        <taxon>Metazoa</taxon>
        <taxon>Ecdysozoa</taxon>
        <taxon>Scalidophora</taxon>
        <taxon>Priapulida</taxon>
        <taxon>Priapulimorpha</taxon>
        <taxon>Priapulimorphida</taxon>
        <taxon>Priapulidae</taxon>
        <taxon>Priapulus</taxon>
    </lineage>
</organism>
<protein>
    <submittedName>
        <fullName evidence="4">Nucleolar complex protein 4 homolog</fullName>
    </submittedName>
</protein>